<name>A0A016AR61_BACFG</name>
<gene>
    <name evidence="1" type="ORF">M136_5478</name>
</gene>
<dbReference type="Proteomes" id="UP000022082">
    <property type="component" value="Unassembled WGS sequence"/>
</dbReference>
<dbReference type="EMBL" id="JGDJ01000120">
    <property type="protein sequence ID" value="EXZ30771.1"/>
    <property type="molecule type" value="Genomic_DNA"/>
</dbReference>
<evidence type="ECO:0000313" key="1">
    <source>
        <dbReference type="EMBL" id="EXZ30771.1"/>
    </source>
</evidence>
<proteinExistence type="predicted"/>
<sequence>GVSNANANNDASNTNANIGSRLAFRGKIVRAQSVAAYKAIREVA</sequence>
<accession>A0A016AR61</accession>
<comment type="caution">
    <text evidence="1">The sequence shown here is derived from an EMBL/GenBank/DDBJ whole genome shotgun (WGS) entry which is preliminary data.</text>
</comment>
<dbReference type="PATRIC" id="fig|1339327.3.peg.681"/>
<reference evidence="1 2" key="1">
    <citation type="submission" date="2014-02" db="EMBL/GenBank/DDBJ databases">
        <authorList>
            <person name="Sears C."/>
            <person name="Carroll K."/>
            <person name="Sack B.R."/>
            <person name="Qadri F."/>
            <person name="Myers L.L."/>
            <person name="Chung G.-T."/>
            <person name="Escheverria P."/>
            <person name="Fraser C.M."/>
            <person name="Sadzewicz L."/>
            <person name="Shefchek K.A."/>
            <person name="Tallon L."/>
            <person name="Das S.P."/>
            <person name="Daugherty S."/>
            <person name="Mongodin E.F."/>
        </authorList>
    </citation>
    <scope>NUCLEOTIDE SEQUENCE [LARGE SCALE GENOMIC DNA]</scope>
    <source>
        <strain evidence="1 2">S36L11</strain>
    </source>
</reference>
<feature type="non-terminal residue" evidence="1">
    <location>
        <position position="1"/>
    </location>
</feature>
<dbReference type="AlphaFoldDB" id="A0A016AR61"/>
<evidence type="ECO:0000313" key="2">
    <source>
        <dbReference type="Proteomes" id="UP000022082"/>
    </source>
</evidence>
<organism evidence="1 2">
    <name type="scientific">Bacteroides fragilis str. S36L11</name>
    <dbReference type="NCBI Taxonomy" id="1339327"/>
    <lineage>
        <taxon>Bacteria</taxon>
        <taxon>Pseudomonadati</taxon>
        <taxon>Bacteroidota</taxon>
        <taxon>Bacteroidia</taxon>
        <taxon>Bacteroidales</taxon>
        <taxon>Bacteroidaceae</taxon>
        <taxon>Bacteroides</taxon>
    </lineage>
</organism>
<protein>
    <submittedName>
        <fullName evidence="1">Uncharacterized protein</fullName>
    </submittedName>
</protein>